<dbReference type="PROSITE" id="PS50075">
    <property type="entry name" value="CARRIER"/>
    <property type="match status" value="1"/>
</dbReference>
<evidence type="ECO:0000313" key="6">
    <source>
        <dbReference type="Proteomes" id="UP000283841"/>
    </source>
</evidence>
<dbReference type="InterPro" id="IPR020845">
    <property type="entry name" value="AMP-binding_CS"/>
</dbReference>
<protein>
    <recommendedName>
        <fullName evidence="4">Carrier domain-containing protein</fullName>
    </recommendedName>
</protein>
<dbReference type="VEuPathDB" id="FungiDB:C8Q69DRAFT_516960"/>
<keyword evidence="2" id="KW-0597">Phosphoprotein</keyword>
<dbReference type="GO" id="GO:0031177">
    <property type="term" value="F:phosphopantetheine binding"/>
    <property type="evidence" value="ECO:0007669"/>
    <property type="project" value="TreeGrafter"/>
</dbReference>
<dbReference type="GO" id="GO:0016874">
    <property type="term" value="F:ligase activity"/>
    <property type="evidence" value="ECO:0007669"/>
    <property type="project" value="UniProtKB-KW"/>
</dbReference>
<dbReference type="STRING" id="264951.A0A443I1U3"/>
<dbReference type="PANTHER" id="PTHR45527:SF1">
    <property type="entry name" value="FATTY ACID SYNTHASE"/>
    <property type="match status" value="1"/>
</dbReference>
<dbReference type="Gene3D" id="3.30.559.30">
    <property type="entry name" value="Nonribosomal peptide synthetase, condensation domain"/>
    <property type="match status" value="4"/>
</dbReference>
<evidence type="ECO:0000313" key="5">
    <source>
        <dbReference type="EMBL" id="RWQ98049.1"/>
    </source>
</evidence>
<dbReference type="Gene3D" id="3.30.300.30">
    <property type="match status" value="3"/>
</dbReference>
<dbReference type="EMBL" id="RCNU01000002">
    <property type="protein sequence ID" value="RWQ98049.1"/>
    <property type="molecule type" value="Genomic_DNA"/>
</dbReference>
<dbReference type="FunFam" id="3.30.300.30:FF:000015">
    <property type="entry name" value="Nonribosomal peptide synthase SidD"/>
    <property type="match status" value="1"/>
</dbReference>
<organism evidence="5 6">
    <name type="scientific">Byssochlamys spectabilis</name>
    <name type="common">Paecilomyces variotii</name>
    <dbReference type="NCBI Taxonomy" id="264951"/>
    <lineage>
        <taxon>Eukaryota</taxon>
        <taxon>Fungi</taxon>
        <taxon>Dikarya</taxon>
        <taxon>Ascomycota</taxon>
        <taxon>Pezizomycotina</taxon>
        <taxon>Eurotiomycetes</taxon>
        <taxon>Eurotiomycetidae</taxon>
        <taxon>Eurotiales</taxon>
        <taxon>Thermoascaceae</taxon>
        <taxon>Paecilomyces</taxon>
    </lineage>
</organism>
<dbReference type="GO" id="GO:0005737">
    <property type="term" value="C:cytoplasm"/>
    <property type="evidence" value="ECO:0007669"/>
    <property type="project" value="TreeGrafter"/>
</dbReference>
<dbReference type="Pfam" id="PF00501">
    <property type="entry name" value="AMP-binding"/>
    <property type="match status" value="4"/>
</dbReference>
<reference evidence="5 6" key="1">
    <citation type="journal article" date="2018" name="Front. Microbiol.">
        <title>Genomic and genetic insights into a cosmopolitan fungus, Paecilomyces variotii (Eurotiales).</title>
        <authorList>
            <person name="Urquhart A.S."/>
            <person name="Mondo S.J."/>
            <person name="Makela M.R."/>
            <person name="Hane J.K."/>
            <person name="Wiebenga A."/>
            <person name="He G."/>
            <person name="Mihaltcheva S."/>
            <person name="Pangilinan J."/>
            <person name="Lipzen A."/>
            <person name="Barry K."/>
            <person name="de Vries R.P."/>
            <person name="Grigoriev I.V."/>
            <person name="Idnurm A."/>
        </authorList>
    </citation>
    <scope>NUCLEOTIDE SEQUENCE [LARGE SCALE GENOMIC DNA]</scope>
    <source>
        <strain evidence="5 6">CBS 101075</strain>
    </source>
</reference>
<dbReference type="Proteomes" id="UP000283841">
    <property type="component" value="Unassembled WGS sequence"/>
</dbReference>
<evidence type="ECO:0000256" key="2">
    <source>
        <dbReference type="ARBA" id="ARBA00022553"/>
    </source>
</evidence>
<dbReference type="Gene3D" id="3.30.559.10">
    <property type="entry name" value="Chloramphenicol acetyltransferase-like domain"/>
    <property type="match status" value="4"/>
</dbReference>
<dbReference type="Pfam" id="PF00550">
    <property type="entry name" value="PP-binding"/>
    <property type="match status" value="1"/>
</dbReference>
<dbReference type="PANTHER" id="PTHR45527">
    <property type="entry name" value="NONRIBOSOMAL PEPTIDE SYNTHETASE"/>
    <property type="match status" value="1"/>
</dbReference>
<evidence type="ECO:0000256" key="1">
    <source>
        <dbReference type="ARBA" id="ARBA00022450"/>
    </source>
</evidence>
<gene>
    <name evidence="5" type="ORF">C8Q69DRAFT_516960</name>
</gene>
<dbReference type="GO" id="GO:0043041">
    <property type="term" value="P:amino acid activation for nonribosomal peptide biosynthetic process"/>
    <property type="evidence" value="ECO:0007669"/>
    <property type="project" value="TreeGrafter"/>
</dbReference>
<comment type="caution">
    <text evidence="5">The sequence shown here is derived from an EMBL/GenBank/DDBJ whole genome shotgun (WGS) entry which is preliminary data.</text>
</comment>
<dbReference type="InterPro" id="IPR000873">
    <property type="entry name" value="AMP-dep_synth/lig_dom"/>
</dbReference>
<dbReference type="InterPro" id="IPR023213">
    <property type="entry name" value="CAT-like_dom_sf"/>
</dbReference>
<dbReference type="SUPFAM" id="SSF52777">
    <property type="entry name" value="CoA-dependent acyltransferases"/>
    <property type="match status" value="8"/>
</dbReference>
<dbReference type="InterPro" id="IPR036736">
    <property type="entry name" value="ACP-like_sf"/>
</dbReference>
<dbReference type="GeneID" id="39602682"/>
<keyword evidence="6" id="KW-1185">Reference proteome</keyword>
<keyword evidence="1" id="KW-0596">Phosphopantetheine</keyword>
<evidence type="ECO:0000259" key="4">
    <source>
        <dbReference type="PROSITE" id="PS50075"/>
    </source>
</evidence>
<accession>A0A443I1U3</accession>
<dbReference type="GO" id="GO:0044550">
    <property type="term" value="P:secondary metabolite biosynthetic process"/>
    <property type="evidence" value="ECO:0007669"/>
    <property type="project" value="TreeGrafter"/>
</dbReference>
<dbReference type="InterPro" id="IPR009081">
    <property type="entry name" value="PP-bd_ACP"/>
</dbReference>
<proteinExistence type="predicted"/>
<dbReference type="SUPFAM" id="SSF56801">
    <property type="entry name" value="Acetyl-CoA synthetase-like"/>
    <property type="match status" value="4"/>
</dbReference>
<dbReference type="Pfam" id="PF00668">
    <property type="entry name" value="Condensation"/>
    <property type="match status" value="4"/>
</dbReference>
<evidence type="ECO:0000256" key="3">
    <source>
        <dbReference type="ARBA" id="ARBA00022598"/>
    </source>
</evidence>
<keyword evidence="3" id="KW-0436">Ligase</keyword>
<feature type="domain" description="Carrier" evidence="4">
    <location>
        <begin position="2674"/>
        <end position="2749"/>
    </location>
</feature>
<dbReference type="SUPFAM" id="SSF47336">
    <property type="entry name" value="ACP-like"/>
    <property type="match status" value="1"/>
</dbReference>
<dbReference type="RefSeq" id="XP_028487694.1">
    <property type="nucleotide sequence ID" value="XM_028633405.1"/>
</dbReference>
<dbReference type="PROSITE" id="PS00455">
    <property type="entry name" value="AMP_BINDING"/>
    <property type="match status" value="2"/>
</dbReference>
<name>A0A443I1U3_BYSSP</name>
<dbReference type="NCBIfam" id="NF003417">
    <property type="entry name" value="PRK04813.1"/>
    <property type="match status" value="4"/>
</dbReference>
<dbReference type="InterPro" id="IPR001242">
    <property type="entry name" value="Condensation_dom"/>
</dbReference>
<dbReference type="InterPro" id="IPR045851">
    <property type="entry name" value="AMP-bd_C_sf"/>
</dbReference>
<dbReference type="Gene3D" id="3.40.50.12780">
    <property type="entry name" value="N-terminal domain of ligase-like"/>
    <property type="match status" value="4"/>
</dbReference>
<sequence>MSPLSTAHYAHGTIDSLFTTVALQHPDAIAVQFESSVSLTYRELHNQMLQVSAALAPRICHGQPVPVLLPRSPLQVAVILALSHLGAIYVPLDPELPPNLLHDLLDRVDSPVIITNSLPSWSIPTWCHELEDHTVLDLSNILPTIGGSEVQRVLSRNVRPDSVAAILFTSGSTGKPKGVVLTHRNLIDPAKTLSRFESIGLGSRVFQFASFTSNVHMIDILSALLHGACLCQVSQEKMLDRLAHWVRTMQADTIHLTPSVLETMEPDDVPSVRYVVTCSEPVSAAVVSTWSTKVILRNLYGSCEASSIASRVLSPGISLTDVGQVSPHAHIKILDPLSHNQVPAGKLGEIFAAGTSVAEGYWRDSKRTAKSFFLQDQDSNNFSLTATSQPSSLEPVWYATGDLGYVSESGDLHLLARTDNQFKVNGLPLEVVAIEHILRRHVARAVVLARTDDIGHFRFFAFVATQQALVTPDESVEIDECLSATELRSYLLTKCREFLPGYMVPEILVVNAIPQNRSYKIDRQRLCDILDSYFAREKDLLTPVHAPDLLSRITSIVNHRLQRTVPVDEDLRNWGLSYVDAMYIIWAIFEITGKRIFLRDVLHNPTVEHLVRLTEGAEETPSFCSNEHAACTRFIASPSQRSIFGAHKTLRNGAYNLNFAYHLKSPQLDVLRFFDAVRLVCSEHESLRSTYELNDDSQVVGVIHPPQDMPPVLSFTQFTELCELSGTHELSTAKHRARQLINEVGEEYVDVSSASPLRVTVYEIAPMGQEMIIHFRVHNLSIDELSFERLIHHVFDVYRSGSTCIDTTKLLSYPEYVIRQNRSMIHRQEQDRSWWSNWANVSWSESLSEALLSRQGETPRLAIRNPSQNRSSIYYHPLSMPDVEACISHRHRASTRFDFWLSFVQIFLARLASQSRFLLGVPTSMRFEDPCFLNVMGCCVATAILPVVVDTSESFRAVLDKIHEFYWQCVHHTQPTEDVLQWLSVPGAGNAEVEVLYVYHDRNGARHLLKEGTAADIVDKVDIATGSGHHPLVIHVDESGSEPRLILEYDPVKFRPEFIASICDSFHSMIHWIAAHGSNITVADIPFCGKEMEEKAFAQSVTAIPSHLSSRFLNGRAAYIQDLVFDSVDRSPDSLAIEAPEGPLTYAALGSRVLGLAGELKKTGLRPRMRVALFLEKSTDYVIAMLAVLSAGSTFTILDIHDKPSVNQSKIETVSPQFIITNRGSGQLAKQLLLPPTSSIFDLNLHDTTMHSRLHSRSHSLIDSPTTASPRDAPAYIGFTSGSTAAPKCFQVNHAAAAVSILNQIDACGFKVNDRIPMLTNVTFDASLLEVLATLSAGATLVAAPHDRFISDLAGTLNEFNVSHVFATPTTIACLDGPSQVPSIRCIILGGEPTPKNIFHRWTGRVTILGSYGSAETTIATHGFTMWEPSHSDQRGSCIGKPVSSVKAAILDEYGHILPAGWVGRLAIAARIPHKLDQLSAGYLNEGHDNGRFIEHKILGRTFDTGDLCYFDRKGYFYLRGRADDQVKSNGFWFNLSEVESTVDRCLLPSQIQAAVLIARHNEDGSLDMVAFICQNHFSKRESVRLASVLSLDDHRTVDELITLRSKVSDALPSAMVPRYWVPLSDIPQGPTGKINRQLLKEWFLILHESGFSEKYASLMHPPVIKQEVKCEIDHSNVKRDLMSWLREHYSDYNEGLRQRILDVLHSQSCGSDLAVERIYLPSAMQKTMLAQSLIDSELYASQLLLKFIGSMDAFCLQEAWMRVCQAHPSLRTCYIHLDGGINEFFAIEKETAQSVTGFSVADHIPLGPDELEKSLSEIRKSALTISKTTSTLTVFSWTREEHLIVLTYHDAVADRESMSRILSDFAAAYQGQHLQPDISFSAVSASHLSRDRSKAEAFWREYVTNGEPVSLHQAEAVASRQTRIESRRLDKLTSQRVQSRAIDYRVTLPTLFQAALGISLARVTGATKPLFWTVTSGRELDVSCSLSAVANFLNVVPCVVPVGAEYRIRHLLHHLHAASDEAFPHSWLPTSSILPFLRNQTGVKTLLAIDNHEIPRVTFEEGLRVESIERREFTHVPFTVIVRPRDSGISVAVEYDISQIPKGVATRLLDTFVEITEGISSYDVTEVMVGDIVSDEQYFEKDYVLQQIRSVNAENSKLSQSSNDTLVSLFQRSMKANPRASALYTRGLSLTYQQLDELSSRLARHLLRFTQGRRMIVPILFPRKPDMIIAMLAVLKAGAAYCPLDMSSPPSRLDYIIREVNASVILTDDAGFSVMSAELNLGLQIVNLDSLRWTFYDNDEAVLPEVSPTTPCYVLFTSGSTGEPKGCILSHGAVASSIKAALPAFQLDATDRVLLFANYIFDASVIDIYGTLSKGAALIIVPDDDVKVDLCKTINDLRVTFVHLTPTTAQLLDVGKCPTLRTVVAGGETVPQGLRNHLAGRVRFIGNYGPTETAVQVAVSVFERPSLDGTFYKALPGNVIAIINEQGKVAREGEQGEIYIGGQQLFDGYLKDAISTRGSLLKIPSLGDFLFYRSGDRGRYMKNMGIEILGRLDDQMKFMGQRVEPAEIETVLNDAPGVALSAVVVVSGGLHAALQRKRCAVALDLDSVRAYAKARLPERLVPDLWEISAIPLLPSNKVARRTVSKEISFMIQRAPRLPASMGNASICSPIYIEASPNAITTVTSIVSRILALPVEDIHKPLDHLGLNSLGFVQLHQMIHMELGVLVPYSKLRDARSIDGICRWLFEAAPELLLQKKAGQVVASSVTYPGRYPATPIQENIWMSQTKLSNTTYAVERVFKVHDVSVPKLVETLNDLVRRFDIFHLTFDLDTENEQIYQIVHPYPQTKIGVQFFPSDLGPVFETPNLHLKTGPLSSFQVHESPDGQIYLHAAVHHILFDEFTSIVFYNALEAVLRGAPVNIDDYRSTVDFHGITPGHAKVLRELWTQRLNGISTLRRDHSVLVDAQSQNKSRLRKEINIPLVQQDQTYLNSHALRDSSTLLALFQATLHRTFMTDEVVLSIPVSLRITGKENCSTLGNLTNPAFIRSQLKYNDSWSNFISRTFENLEFASQNGVPVNWICSWLKIELSDFPVHFVLHQTNPQGRSSLLQDRTFDMIPPKQPAFNFEFHLFLSETGFDILVDYNPLIFGSQLVQDVVDTYADLLASVQQRSSLDLSEFVDLSSSSSNRKSICASEFTPPSSVSTLSVSPAFGPQTRKALASYTQQRFYLLQQVFGDASYSLPSVHEVGGLPIDLIMQKLKIIVERESIFRTYFIFDQDLWQVTSDKTEFAFSIHDLRDRSYHNAWNRMVQLCQDDANKPFDLGNPPLIRCHGFQLPGEKQYLYLNIHHALCDESSLCLLLKELEGEHHFPRTGIVFDYHDISASERKILSDQSYVSASRHHWQSALAQGPAIKGMLPLGNTNNVSSLGIVHSTFDITTATIPWAHEIGATSFSKFLSVFMLTMLLRYDCKSPTVLIPVSNRPVETEKTIYGCFTNILPIRVALDAHLPVLDNTKRVVRAVNEALVYSQTPFEKVLEYAGVSRNDFEAMFVYHEGSRNIGVFRPAAHVLESQGRSVSPKFPLTFSVSLVRHESSTTLDVKIEYDPRVLVEYEAENLAESFHQVLLSLHGTHDPAFTTTNSLGFLSDVETRLLESFHGPKQPEVDREPLVHDQIMNMASEFPHRTAVSFDGEESCTYEQLQVRVASLVSWIQQQDVHIEGEATICIFSDACVDRIICILAIMQLGLAYVPLSVQDPIHRTMAIIQDCKPQAILVPSTGTFAHWSKVQDLQRELQIHVLETVPCFIIPENIPQITDAVPMSPHVHQHPSNIACVLYTSGPTSLTKGVAIDHQALRNSITQHRSIYRLQPRSRLLQLAPYTFDVSVVDIFSTLSAGATLVIGRHEFLLSNLQQVVRDWEITHIATTPTVATLLAPALSPSLQVLALGGETMSEAVRDAWAEHVHLLNVYGPTETTVNVVSREMFRTTPVSDVGRPLPNVLVYILDDQHRRLPPGRVGQLAIGGVQVAHGYLRPQSGKSAFITHDHLGKIYLTGDLAKFTTTGDIILLGRTDSQIKREIEAILSKENNVSVSTVSSAKWSFIS</sequence>
<dbReference type="InterPro" id="IPR042099">
    <property type="entry name" value="ANL_N_sf"/>
</dbReference>